<dbReference type="GO" id="GO:0005739">
    <property type="term" value="C:mitochondrion"/>
    <property type="evidence" value="ECO:0007669"/>
    <property type="project" value="TreeGrafter"/>
</dbReference>
<dbReference type="InterPro" id="IPR014729">
    <property type="entry name" value="Rossmann-like_a/b/a_fold"/>
</dbReference>
<evidence type="ECO:0000313" key="2">
    <source>
        <dbReference type="Proteomes" id="UP000663873"/>
    </source>
</evidence>
<dbReference type="PANTHER" id="PTHR42765">
    <property type="entry name" value="SOLEUCYL-TRNA SYNTHETASE"/>
    <property type="match status" value="1"/>
</dbReference>
<proteinExistence type="predicted"/>
<dbReference type="Proteomes" id="UP000663873">
    <property type="component" value="Unassembled WGS sequence"/>
</dbReference>
<gene>
    <name evidence="1" type="ORF">UJA718_LOCUS48121</name>
</gene>
<dbReference type="InterPro" id="IPR050081">
    <property type="entry name" value="Ile-tRNA_ligase"/>
</dbReference>
<keyword evidence="2" id="KW-1185">Reference proteome</keyword>
<dbReference type="AlphaFoldDB" id="A0A821YF03"/>
<evidence type="ECO:0000313" key="1">
    <source>
        <dbReference type="EMBL" id="CAF4958600.1"/>
    </source>
</evidence>
<dbReference type="EMBL" id="CAJOBP010094698">
    <property type="protein sequence ID" value="CAF4958600.1"/>
    <property type="molecule type" value="Genomic_DNA"/>
</dbReference>
<dbReference type="SUPFAM" id="SSF52374">
    <property type="entry name" value="Nucleotidylyl transferase"/>
    <property type="match status" value="1"/>
</dbReference>
<sequence>DCHGLPIELKALQENKRNSNDKDRIIVRKLARQFATEALEKQKQDFQSWGILADWN</sequence>
<dbReference type="GO" id="GO:0004822">
    <property type="term" value="F:isoleucine-tRNA ligase activity"/>
    <property type="evidence" value="ECO:0007669"/>
    <property type="project" value="TreeGrafter"/>
</dbReference>
<dbReference type="PANTHER" id="PTHR42765:SF1">
    <property type="entry name" value="ISOLEUCINE--TRNA LIGASE, MITOCHONDRIAL"/>
    <property type="match status" value="1"/>
</dbReference>
<comment type="caution">
    <text evidence="1">The sequence shown here is derived from an EMBL/GenBank/DDBJ whole genome shotgun (WGS) entry which is preliminary data.</text>
</comment>
<feature type="non-terminal residue" evidence="1">
    <location>
        <position position="56"/>
    </location>
</feature>
<dbReference type="GO" id="GO:0006428">
    <property type="term" value="P:isoleucyl-tRNA aminoacylation"/>
    <property type="evidence" value="ECO:0007669"/>
    <property type="project" value="TreeGrafter"/>
</dbReference>
<dbReference type="GO" id="GO:0032543">
    <property type="term" value="P:mitochondrial translation"/>
    <property type="evidence" value="ECO:0007669"/>
    <property type="project" value="TreeGrafter"/>
</dbReference>
<protein>
    <recommendedName>
        <fullName evidence="3">Aminoacyl-tRNA synthetase class Ia domain-containing protein</fullName>
    </recommendedName>
</protein>
<feature type="non-terminal residue" evidence="1">
    <location>
        <position position="1"/>
    </location>
</feature>
<organism evidence="1 2">
    <name type="scientific">Rotaria socialis</name>
    <dbReference type="NCBI Taxonomy" id="392032"/>
    <lineage>
        <taxon>Eukaryota</taxon>
        <taxon>Metazoa</taxon>
        <taxon>Spiralia</taxon>
        <taxon>Gnathifera</taxon>
        <taxon>Rotifera</taxon>
        <taxon>Eurotatoria</taxon>
        <taxon>Bdelloidea</taxon>
        <taxon>Philodinida</taxon>
        <taxon>Philodinidae</taxon>
        <taxon>Rotaria</taxon>
    </lineage>
</organism>
<dbReference type="Gene3D" id="3.40.50.620">
    <property type="entry name" value="HUPs"/>
    <property type="match status" value="1"/>
</dbReference>
<evidence type="ECO:0008006" key="3">
    <source>
        <dbReference type="Google" id="ProtNLM"/>
    </source>
</evidence>
<name>A0A821YF03_9BILA</name>
<reference evidence="1" key="1">
    <citation type="submission" date="2021-02" db="EMBL/GenBank/DDBJ databases">
        <authorList>
            <person name="Nowell W R."/>
        </authorList>
    </citation>
    <scope>NUCLEOTIDE SEQUENCE</scope>
</reference>
<accession>A0A821YF03</accession>